<comment type="caution">
    <text evidence="1">The sequence shown here is derived from an EMBL/GenBank/DDBJ whole genome shotgun (WGS) entry which is preliminary data.</text>
</comment>
<proteinExistence type="predicted"/>
<protein>
    <submittedName>
        <fullName evidence="1">Uncharacterized protein</fullName>
    </submittedName>
</protein>
<reference evidence="1" key="1">
    <citation type="journal article" date="2015" name="Proc. Natl. Acad. Sci. U.S.A.">
        <title>Networks of energetic and metabolic interactions define dynamics in microbial communities.</title>
        <authorList>
            <person name="Embree M."/>
            <person name="Liu J.K."/>
            <person name="Al-Bassam M.M."/>
            <person name="Zengler K."/>
        </authorList>
    </citation>
    <scope>NUCLEOTIDE SEQUENCE</scope>
</reference>
<dbReference type="EMBL" id="LNQE01001240">
    <property type="protein sequence ID" value="KUG19968.1"/>
    <property type="molecule type" value="Genomic_DNA"/>
</dbReference>
<accession>A0A0W8FGF6</accession>
<gene>
    <name evidence="1" type="ORF">ASZ90_010304</name>
</gene>
<organism evidence="1">
    <name type="scientific">hydrocarbon metagenome</name>
    <dbReference type="NCBI Taxonomy" id="938273"/>
    <lineage>
        <taxon>unclassified sequences</taxon>
        <taxon>metagenomes</taxon>
        <taxon>ecological metagenomes</taxon>
    </lineage>
</organism>
<name>A0A0W8FGF6_9ZZZZ</name>
<sequence>MTMNLLEDIVTPGTVPHLVAGLAVTVLILPRLPLSARPVAAFVLGRVL</sequence>
<evidence type="ECO:0000313" key="1">
    <source>
        <dbReference type="EMBL" id="KUG19968.1"/>
    </source>
</evidence>
<dbReference type="AlphaFoldDB" id="A0A0W8FGF6"/>